<evidence type="ECO:0000313" key="2">
    <source>
        <dbReference type="EMBL" id="RFM25444.1"/>
    </source>
</evidence>
<name>A0A395M668_9BACT</name>
<organism evidence="2 3">
    <name type="scientific">Candidatus Thermochlorobacter aerophilus</name>
    <dbReference type="NCBI Taxonomy" id="1868324"/>
    <lineage>
        <taxon>Bacteria</taxon>
        <taxon>Pseudomonadati</taxon>
        <taxon>Chlorobiota</taxon>
        <taxon>Chlorobiia</taxon>
        <taxon>Chlorobiales</taxon>
        <taxon>Candidatus Thermochlorobacteriaceae</taxon>
        <taxon>Candidatus Thermochlorobacter</taxon>
    </lineage>
</organism>
<protein>
    <recommendedName>
        <fullName evidence="4">Helicase HerA barrel domain-containing protein</fullName>
    </recommendedName>
</protein>
<dbReference type="AlphaFoldDB" id="A0A395M668"/>
<dbReference type="EMBL" id="PHFL01000049">
    <property type="protein sequence ID" value="RFM24063.1"/>
    <property type="molecule type" value="Genomic_DNA"/>
</dbReference>
<reference evidence="2 3" key="1">
    <citation type="journal article" date="2011" name="ISME J.">
        <title>Community ecology of hot spring cyanobacterial mats: predominant populations and their functional potential.</title>
        <authorList>
            <person name="Klatt C.G."/>
            <person name="Wood J.M."/>
            <person name="Rusch D.B."/>
            <person name="Bateson M.M."/>
            <person name="Hamamura N."/>
            <person name="Heidelberg J.F."/>
            <person name="Grossman A.R."/>
            <person name="Bhaya D."/>
            <person name="Cohan F.M."/>
            <person name="Kuhl M."/>
            <person name="Bryant D.A."/>
            <person name="Ward D.M."/>
        </authorList>
    </citation>
    <scope>NUCLEOTIDE SEQUENCE [LARGE SCALE GENOMIC DNA]</scope>
    <source>
        <strain evidence="2">OS</strain>
    </source>
</reference>
<reference evidence="2" key="2">
    <citation type="submission" date="2017-08" db="EMBL/GenBank/DDBJ databases">
        <authorList>
            <person name="de Groot N.N."/>
        </authorList>
    </citation>
    <scope>NUCLEOTIDE SEQUENCE</scope>
    <source>
        <strain evidence="2">OS</strain>
    </source>
</reference>
<evidence type="ECO:0008006" key="4">
    <source>
        <dbReference type="Google" id="ProtNLM"/>
    </source>
</evidence>
<comment type="caution">
    <text evidence="2">The sequence shown here is derived from an EMBL/GenBank/DDBJ whole genome shotgun (WGS) entry which is preliminary data.</text>
</comment>
<evidence type="ECO:0000313" key="1">
    <source>
        <dbReference type="EMBL" id="RFM24063.1"/>
    </source>
</evidence>
<gene>
    <name evidence="2" type="ORF">D0433_00705</name>
    <name evidence="1" type="ORF">D0433_08165</name>
</gene>
<sequence>MKSTHIGEVVRSNTVQFSAVVPQALLQETLSPVKLGQLVKVATAHAAVFGIVSFIEQSPIAAHRQIVPHGKTKEELRREMPQVLELVHTEFTALTVGFYLGSKILQAMPPTPPDLHDFVYHASHDDVAAFLKHPLTFLRLILQSKDTSPDEVIVAFFRNYQAQLSRQDLIALGKELSYLLADDHRRLESILTRIYD</sequence>
<evidence type="ECO:0000313" key="3">
    <source>
        <dbReference type="Proteomes" id="UP000266389"/>
    </source>
</evidence>
<accession>A0A395M668</accession>
<dbReference type="EMBL" id="PHFL01000002">
    <property type="protein sequence ID" value="RFM25444.1"/>
    <property type="molecule type" value="Genomic_DNA"/>
</dbReference>
<proteinExistence type="predicted"/>
<dbReference type="Proteomes" id="UP000266389">
    <property type="component" value="Unassembled WGS sequence"/>
</dbReference>